<protein>
    <recommendedName>
        <fullName evidence="5">Lipopolysaccharide assembly protein A domain-containing protein</fullName>
    </recommendedName>
</protein>
<gene>
    <name evidence="3" type="ORF">M8A51_17915</name>
</gene>
<dbReference type="EMBL" id="JAMKFE010000012">
    <property type="protein sequence ID" value="MCM5681408.1"/>
    <property type="molecule type" value="Genomic_DNA"/>
</dbReference>
<comment type="caution">
    <text evidence="3">The sequence shown here is derived from an EMBL/GenBank/DDBJ whole genome shotgun (WGS) entry which is preliminary data.</text>
</comment>
<sequence length="86" mass="9298">MKALLATLAGAVLVGAAAYGLLSVFASWYGSRFIQSDADINAVYLPMLIVQVLLVLVGGYVGFRWSRKQARRKQDDAKSHRGEGAI</sequence>
<dbReference type="RefSeq" id="WP_251779895.1">
    <property type="nucleotide sequence ID" value="NZ_JAMKFE010000012.1"/>
</dbReference>
<evidence type="ECO:0008006" key="5">
    <source>
        <dbReference type="Google" id="ProtNLM"/>
    </source>
</evidence>
<feature type="transmembrane region" description="Helical" evidence="2">
    <location>
        <begin position="42"/>
        <end position="63"/>
    </location>
</feature>
<name>A0ABT0YUA0_9BURK</name>
<keyword evidence="2" id="KW-0812">Transmembrane</keyword>
<keyword evidence="2" id="KW-1133">Transmembrane helix</keyword>
<organism evidence="3 4">
    <name type="scientific">Caldimonas mangrovi</name>
    <dbReference type="NCBI Taxonomy" id="2944811"/>
    <lineage>
        <taxon>Bacteria</taxon>
        <taxon>Pseudomonadati</taxon>
        <taxon>Pseudomonadota</taxon>
        <taxon>Betaproteobacteria</taxon>
        <taxon>Burkholderiales</taxon>
        <taxon>Sphaerotilaceae</taxon>
        <taxon>Caldimonas</taxon>
    </lineage>
</organism>
<dbReference type="Proteomes" id="UP001165541">
    <property type="component" value="Unassembled WGS sequence"/>
</dbReference>
<keyword evidence="2" id="KW-0472">Membrane</keyword>
<feature type="region of interest" description="Disordered" evidence="1">
    <location>
        <begin position="67"/>
        <end position="86"/>
    </location>
</feature>
<evidence type="ECO:0000256" key="1">
    <source>
        <dbReference type="SAM" id="MobiDB-lite"/>
    </source>
</evidence>
<evidence type="ECO:0000313" key="4">
    <source>
        <dbReference type="Proteomes" id="UP001165541"/>
    </source>
</evidence>
<evidence type="ECO:0000256" key="2">
    <source>
        <dbReference type="SAM" id="Phobius"/>
    </source>
</evidence>
<evidence type="ECO:0000313" key="3">
    <source>
        <dbReference type="EMBL" id="MCM5681408.1"/>
    </source>
</evidence>
<reference evidence="3" key="1">
    <citation type="submission" date="2022-05" db="EMBL/GenBank/DDBJ databases">
        <title>Schlegelella sp. nov., isolated from mangrove soil.</title>
        <authorList>
            <person name="Liu Y."/>
            <person name="Ge X."/>
            <person name="Liu W."/>
        </authorList>
    </citation>
    <scope>NUCLEOTIDE SEQUENCE</scope>
    <source>
        <strain evidence="3">S2-27</strain>
    </source>
</reference>
<keyword evidence="4" id="KW-1185">Reference proteome</keyword>
<feature type="compositionally biased region" description="Basic and acidic residues" evidence="1">
    <location>
        <begin position="72"/>
        <end position="86"/>
    </location>
</feature>
<proteinExistence type="predicted"/>
<accession>A0ABT0YUA0</accession>